<sequence>MKVDRTLHEVREILGRDKLYCVTKTHLQTPVPQDNNCGETAVLRNMNALLPPSDESPWRLVVTDCFYTSVTAPPSELGLGSVVMTWTTGPELTLLVFTSHNINISNYTISTYV</sequence>
<feature type="non-terminal residue" evidence="1">
    <location>
        <position position="113"/>
    </location>
</feature>
<proteinExistence type="predicted"/>
<dbReference type="AlphaFoldDB" id="A0A225VKV0"/>
<keyword evidence="2" id="KW-1185">Reference proteome</keyword>
<dbReference type="OrthoDB" id="117306at2759"/>
<evidence type="ECO:0000313" key="2">
    <source>
        <dbReference type="Proteomes" id="UP000198211"/>
    </source>
</evidence>
<dbReference type="Proteomes" id="UP000198211">
    <property type="component" value="Unassembled WGS sequence"/>
</dbReference>
<comment type="caution">
    <text evidence="1">The sequence shown here is derived from an EMBL/GenBank/DDBJ whole genome shotgun (WGS) entry which is preliminary data.</text>
</comment>
<evidence type="ECO:0008006" key="3">
    <source>
        <dbReference type="Google" id="ProtNLM"/>
    </source>
</evidence>
<name>A0A225VKV0_9STRA</name>
<reference evidence="2" key="1">
    <citation type="submission" date="2017-03" db="EMBL/GenBank/DDBJ databases">
        <title>Phytopthora megakarya and P. palmivora, two closely related causual agents of cacao black pod achieved similar genome size and gene model numbers by different mechanisms.</title>
        <authorList>
            <person name="Ali S."/>
            <person name="Shao J."/>
            <person name="Larry D.J."/>
            <person name="Kronmiller B."/>
            <person name="Shen D."/>
            <person name="Strem M.D."/>
            <person name="Melnick R.L."/>
            <person name="Guiltinan M.J."/>
            <person name="Tyler B.M."/>
            <person name="Meinhardt L.W."/>
            <person name="Bailey B.A."/>
        </authorList>
    </citation>
    <scope>NUCLEOTIDE SEQUENCE [LARGE SCALE GENOMIC DNA]</scope>
    <source>
        <strain evidence="2">zdho120</strain>
    </source>
</reference>
<accession>A0A225VKV0</accession>
<protein>
    <recommendedName>
        <fullName evidence="3">PiggyBac transposable element-derived protein domain-containing protein</fullName>
    </recommendedName>
</protein>
<dbReference type="EMBL" id="NBNE01004584">
    <property type="protein sequence ID" value="OWZ05150.1"/>
    <property type="molecule type" value="Genomic_DNA"/>
</dbReference>
<gene>
    <name evidence="1" type="ORF">PHMEG_00022812</name>
</gene>
<organism evidence="1 2">
    <name type="scientific">Phytophthora megakarya</name>
    <dbReference type="NCBI Taxonomy" id="4795"/>
    <lineage>
        <taxon>Eukaryota</taxon>
        <taxon>Sar</taxon>
        <taxon>Stramenopiles</taxon>
        <taxon>Oomycota</taxon>
        <taxon>Peronosporomycetes</taxon>
        <taxon>Peronosporales</taxon>
        <taxon>Peronosporaceae</taxon>
        <taxon>Phytophthora</taxon>
    </lineage>
</organism>
<evidence type="ECO:0000313" key="1">
    <source>
        <dbReference type="EMBL" id="OWZ05150.1"/>
    </source>
</evidence>